<reference evidence="7 8" key="1">
    <citation type="submission" date="2022-05" db="EMBL/GenBank/DDBJ databases">
        <title>Treponema leporis L2 test.</title>
        <authorList>
            <person name="Cejkova D."/>
        </authorList>
    </citation>
    <scope>NUCLEOTIDE SEQUENCE [LARGE SCALE GENOMIC DNA]</scope>
    <source>
        <strain evidence="7 8">L2</strain>
    </source>
</reference>
<evidence type="ECO:0000256" key="1">
    <source>
        <dbReference type="ARBA" id="ARBA00010936"/>
    </source>
</evidence>
<dbReference type="PANTHER" id="PTHR10889">
    <property type="entry name" value="DEOXYRIBOSE-PHOSPHATE ALDOLASE"/>
    <property type="match status" value="1"/>
</dbReference>
<feature type="active site" description="Proton donor/acceptor" evidence="6">
    <location>
        <position position="182"/>
    </location>
</feature>
<comment type="function">
    <text evidence="6">Catalyzes a reversible aldol reaction between acetaldehyde and D-glyceraldehyde 3-phosphate to generate 2-deoxy-D-ribose 5-phosphate.</text>
</comment>
<dbReference type="SUPFAM" id="SSF51569">
    <property type="entry name" value="Aldolase"/>
    <property type="match status" value="1"/>
</dbReference>
<keyword evidence="4 6" id="KW-0704">Schiff base</keyword>
<sequence length="218" mass="23500">MELNAYIDHTLLRPSASEAEVLRLCQEAQHYRFASVCVNPCHVALAAGAVRGTAVRVCSVIGFPFGTHVTEVKCTEAQRALDDGAQELDMVVRIDKVCAGEREVVEREIAQVAARCHARGAIVKVIVETALLDEMHIAFACSCVEAGHADFIKTSTGYASRGGTEGDIQCFKKYLKGETKIKASGGIRTRAQAQRFIELGCARIGTSNGVAIMEERAS</sequence>
<dbReference type="Pfam" id="PF01791">
    <property type="entry name" value="DeoC"/>
    <property type="match status" value="1"/>
</dbReference>
<proteinExistence type="inferred from homology"/>
<comment type="catalytic activity">
    <reaction evidence="5 6">
        <text>2-deoxy-D-ribose 5-phosphate = D-glyceraldehyde 3-phosphate + acetaldehyde</text>
        <dbReference type="Rhea" id="RHEA:12821"/>
        <dbReference type="ChEBI" id="CHEBI:15343"/>
        <dbReference type="ChEBI" id="CHEBI:59776"/>
        <dbReference type="ChEBI" id="CHEBI:62877"/>
        <dbReference type="EC" id="4.1.2.4"/>
    </reaction>
</comment>
<dbReference type="NCBIfam" id="TIGR00126">
    <property type="entry name" value="deoC"/>
    <property type="match status" value="1"/>
</dbReference>
<dbReference type="InterPro" id="IPR028581">
    <property type="entry name" value="DeoC_typeI"/>
</dbReference>
<accession>A0ABY9E135</accession>
<gene>
    <name evidence="6 7" type="primary">deoC</name>
    <name evidence="7" type="ORF">TPLL2_0264</name>
</gene>
<dbReference type="GO" id="GO:0004139">
    <property type="term" value="F:deoxyribose-phosphate aldolase activity"/>
    <property type="evidence" value="ECO:0007669"/>
    <property type="project" value="UniProtKB-EC"/>
</dbReference>
<keyword evidence="3 6" id="KW-0456">Lyase</keyword>
<feature type="active site" description="Proton donor/acceptor" evidence="6">
    <location>
        <position position="89"/>
    </location>
</feature>
<evidence type="ECO:0000256" key="5">
    <source>
        <dbReference type="ARBA" id="ARBA00048791"/>
    </source>
</evidence>
<dbReference type="InterPro" id="IPR013785">
    <property type="entry name" value="Aldolase_TIM"/>
</dbReference>
<dbReference type="Proteomes" id="UP001321460">
    <property type="component" value="Chromosome"/>
</dbReference>
<dbReference type="CDD" id="cd00959">
    <property type="entry name" value="DeoC"/>
    <property type="match status" value="1"/>
</dbReference>
<keyword evidence="8" id="KW-1185">Reference proteome</keyword>
<evidence type="ECO:0000313" key="7">
    <source>
        <dbReference type="EMBL" id="WKC72150.1"/>
    </source>
</evidence>
<protein>
    <recommendedName>
        <fullName evidence="6">Deoxyribose-phosphate aldolase</fullName>
        <shortName evidence="6">DERA</shortName>
        <ecNumber evidence="6">4.1.2.4</ecNumber>
    </recommendedName>
    <alternativeName>
        <fullName evidence="6">2-deoxy-D-ribose 5-phosphate aldolase</fullName>
    </alternativeName>
    <alternativeName>
        <fullName evidence="6">Phosphodeoxyriboaldolase</fullName>
        <shortName evidence="6">Deoxyriboaldolase</shortName>
    </alternativeName>
</protein>
<evidence type="ECO:0000256" key="4">
    <source>
        <dbReference type="ARBA" id="ARBA00023270"/>
    </source>
</evidence>
<organism evidence="7 8">
    <name type="scientific">Treponema paraluiscuniculi</name>
    <dbReference type="NCBI Taxonomy" id="53435"/>
    <lineage>
        <taxon>Bacteria</taxon>
        <taxon>Pseudomonadati</taxon>
        <taxon>Spirochaetota</taxon>
        <taxon>Spirochaetia</taxon>
        <taxon>Spirochaetales</taxon>
        <taxon>Treponemataceae</taxon>
        <taxon>Treponema</taxon>
    </lineage>
</organism>
<dbReference type="InterPro" id="IPR011343">
    <property type="entry name" value="DeoC"/>
</dbReference>
<dbReference type="PANTHER" id="PTHR10889:SF1">
    <property type="entry name" value="DEOXYRIBOSE-PHOSPHATE ALDOLASE"/>
    <property type="match status" value="1"/>
</dbReference>
<keyword evidence="2 6" id="KW-0963">Cytoplasm</keyword>
<dbReference type="InterPro" id="IPR002915">
    <property type="entry name" value="DeoC/FbaB/LacD_aldolase"/>
</dbReference>
<dbReference type="RefSeq" id="WP_013944939.1">
    <property type="nucleotide sequence ID" value="NZ_CP097901.1"/>
</dbReference>
<evidence type="ECO:0000256" key="3">
    <source>
        <dbReference type="ARBA" id="ARBA00023239"/>
    </source>
</evidence>
<comment type="similarity">
    <text evidence="1 6">Belongs to the DeoC/FbaB aldolase family. DeoC type 1 subfamily.</text>
</comment>
<comment type="subcellular location">
    <subcellularLocation>
        <location evidence="6">Cytoplasm</location>
    </subcellularLocation>
</comment>
<dbReference type="HAMAP" id="MF_00114">
    <property type="entry name" value="DeoC_type1"/>
    <property type="match status" value="1"/>
</dbReference>
<name>A0ABY9E135_9SPIR</name>
<dbReference type="Gene3D" id="3.20.20.70">
    <property type="entry name" value="Aldolase class I"/>
    <property type="match status" value="1"/>
</dbReference>
<dbReference type="EC" id="4.1.2.4" evidence="6"/>
<dbReference type="SMART" id="SM01133">
    <property type="entry name" value="DeoC"/>
    <property type="match status" value="1"/>
</dbReference>
<evidence type="ECO:0000313" key="8">
    <source>
        <dbReference type="Proteomes" id="UP001321460"/>
    </source>
</evidence>
<comment type="pathway">
    <text evidence="6">Carbohydrate degradation; 2-deoxy-D-ribose 1-phosphate degradation; D-glyceraldehyde 3-phosphate and acetaldehyde from 2-deoxy-alpha-D-ribose 1-phosphate: step 2/2.</text>
</comment>
<dbReference type="EMBL" id="CP097901">
    <property type="protein sequence ID" value="WKC72150.1"/>
    <property type="molecule type" value="Genomic_DNA"/>
</dbReference>
<evidence type="ECO:0000256" key="6">
    <source>
        <dbReference type="HAMAP-Rule" id="MF_00114"/>
    </source>
</evidence>
<feature type="active site" description="Schiff-base intermediate with acetaldehyde" evidence="6">
    <location>
        <position position="153"/>
    </location>
</feature>
<dbReference type="PIRSF" id="PIRSF001357">
    <property type="entry name" value="DeoC"/>
    <property type="match status" value="1"/>
</dbReference>
<evidence type="ECO:0000256" key="2">
    <source>
        <dbReference type="ARBA" id="ARBA00022490"/>
    </source>
</evidence>